<organism evidence="2">
    <name type="scientific">uncultured Solirubrobacteraceae bacterium</name>
    <dbReference type="NCBI Taxonomy" id="1162706"/>
    <lineage>
        <taxon>Bacteria</taxon>
        <taxon>Bacillati</taxon>
        <taxon>Actinomycetota</taxon>
        <taxon>Thermoleophilia</taxon>
        <taxon>Solirubrobacterales</taxon>
        <taxon>Solirubrobacteraceae</taxon>
        <taxon>environmental samples</taxon>
    </lineage>
</organism>
<dbReference type="AlphaFoldDB" id="A0A6J4S5C0"/>
<gene>
    <name evidence="2" type="ORF">AVDCRST_MAG85-1165</name>
</gene>
<sequence length="118" mass="13641">GHRCRHRRRHLPRGVERDRPRAPARARRADVHRRGDVPRPAHARRGPRGPRRDDRGRAGAVPRAPLHARPGAGRAQRPHALCLAHRAGGRRPDRDRDRLRRRRARRQAGGRHRLPRAL</sequence>
<evidence type="ECO:0000313" key="2">
    <source>
        <dbReference type="EMBL" id="CAA9489899.1"/>
    </source>
</evidence>
<evidence type="ECO:0000256" key="1">
    <source>
        <dbReference type="SAM" id="MobiDB-lite"/>
    </source>
</evidence>
<name>A0A6J4S5C0_9ACTN</name>
<accession>A0A6J4S5C0</accession>
<proteinExistence type="predicted"/>
<reference evidence="2" key="1">
    <citation type="submission" date="2020-02" db="EMBL/GenBank/DDBJ databases">
        <authorList>
            <person name="Meier V. D."/>
        </authorList>
    </citation>
    <scope>NUCLEOTIDE SEQUENCE</scope>
    <source>
        <strain evidence="2">AVDCRST_MAG85</strain>
    </source>
</reference>
<feature type="non-terminal residue" evidence="2">
    <location>
        <position position="1"/>
    </location>
</feature>
<feature type="compositionally biased region" description="Basic residues" evidence="1">
    <location>
        <begin position="99"/>
        <end position="118"/>
    </location>
</feature>
<feature type="region of interest" description="Disordered" evidence="1">
    <location>
        <begin position="1"/>
        <end position="118"/>
    </location>
</feature>
<feature type="non-terminal residue" evidence="2">
    <location>
        <position position="118"/>
    </location>
</feature>
<dbReference type="EMBL" id="CADCVT010000126">
    <property type="protein sequence ID" value="CAA9489899.1"/>
    <property type="molecule type" value="Genomic_DNA"/>
</dbReference>
<protein>
    <submittedName>
        <fullName evidence="2">Uncharacterized protein</fullName>
    </submittedName>
</protein>
<feature type="compositionally biased region" description="Basic and acidic residues" evidence="1">
    <location>
        <begin position="13"/>
        <end position="39"/>
    </location>
</feature>
<feature type="compositionally biased region" description="Basic residues" evidence="1">
    <location>
        <begin position="1"/>
        <end position="12"/>
    </location>
</feature>